<feature type="transmembrane region" description="Helical" evidence="1">
    <location>
        <begin position="323"/>
        <end position="346"/>
    </location>
</feature>
<evidence type="ECO:0000313" key="2">
    <source>
        <dbReference type="EMBL" id="XDL60213.1"/>
    </source>
</evidence>
<feature type="transmembrane region" description="Helical" evidence="1">
    <location>
        <begin position="94"/>
        <end position="115"/>
    </location>
</feature>
<feature type="transmembrane region" description="Helical" evidence="1">
    <location>
        <begin position="136"/>
        <end position="156"/>
    </location>
</feature>
<dbReference type="Gene3D" id="1.20.1250.20">
    <property type="entry name" value="MFS general substrate transporter like domains"/>
    <property type="match status" value="1"/>
</dbReference>
<keyword evidence="1" id="KW-0472">Membrane</keyword>
<accession>A0AB39IZB7</accession>
<evidence type="ECO:0000256" key="1">
    <source>
        <dbReference type="SAM" id="Phobius"/>
    </source>
</evidence>
<feature type="transmembrane region" description="Helical" evidence="1">
    <location>
        <begin position="352"/>
        <end position="372"/>
    </location>
</feature>
<dbReference type="RefSeq" id="WP_065460829.1">
    <property type="nucleotide sequence ID" value="NZ_CP162911.1"/>
</dbReference>
<name>A0AB39IZB7_9BACI</name>
<feature type="transmembrane region" description="Helical" evidence="1">
    <location>
        <begin position="267"/>
        <end position="284"/>
    </location>
</feature>
<feature type="transmembrane region" description="Helical" evidence="1">
    <location>
        <begin position="69"/>
        <end position="88"/>
    </location>
</feature>
<dbReference type="InterPro" id="IPR036259">
    <property type="entry name" value="MFS_trans_sf"/>
</dbReference>
<feature type="transmembrane region" description="Helical" evidence="1">
    <location>
        <begin position="290"/>
        <end position="316"/>
    </location>
</feature>
<sequence length="382" mass="43720">MNISRVSTLVYLDTMIVFIGALVWTGLPLYFFEMTGSYFYAGSMYLIGGFSFILSNIVSNYLFKVFSRYTAKFFVTTLSILTLASFFALNNQLFNLMFFLMLAFQFFINGLSFILESGFNMFLSNQPHKDIAYRNMFLLSAKTIGFFSGPILFIFFGSEMYLVFLLFFIGLLVYEYLYPIVAQLKIESISFANVEIFKKVPKSYLCIMFIDGMFLPVVMNYSFIILKETFSASDLTVSLFWLIGGVSVLLGNLLIRRMDIQKIHSKVYLITIYLMFGLILMILAPNSSLFLIGFFILTLINPLFMSLIKASFLVVFDPHYRSMALAGMNTLNQLGTILIITVITFMLESSKIFNISYIIPLCLCIGIIRFLILKNILKRGIQ</sequence>
<feature type="transmembrane region" description="Helical" evidence="1">
    <location>
        <begin position="38"/>
        <end position="57"/>
    </location>
</feature>
<reference evidence="2" key="1">
    <citation type="submission" date="2024-07" db="EMBL/GenBank/DDBJ databases">
        <authorList>
            <person name="Wang K."/>
            <person name="Liang S."/>
            <person name="Wang S."/>
        </authorList>
    </citation>
    <scope>NUCLEOTIDE SEQUENCE</scope>
    <source>
        <strain evidence="2">KW1</strain>
    </source>
</reference>
<keyword evidence="1" id="KW-0812">Transmembrane</keyword>
<organism evidence="2">
    <name type="scientific">Bacillus aerius</name>
    <dbReference type="NCBI Taxonomy" id="293388"/>
    <lineage>
        <taxon>Bacteria</taxon>
        <taxon>Bacillati</taxon>
        <taxon>Bacillota</taxon>
        <taxon>Bacilli</taxon>
        <taxon>Bacillales</taxon>
        <taxon>Bacillaceae</taxon>
        <taxon>Bacillus</taxon>
    </lineage>
</organism>
<keyword evidence="1" id="KW-1133">Transmembrane helix</keyword>
<feature type="transmembrane region" description="Helical" evidence="1">
    <location>
        <begin position="203"/>
        <end position="226"/>
    </location>
</feature>
<feature type="transmembrane region" description="Helical" evidence="1">
    <location>
        <begin position="238"/>
        <end position="255"/>
    </location>
</feature>
<gene>
    <name evidence="2" type="ORF">AB4922_12600</name>
</gene>
<protein>
    <submittedName>
        <fullName evidence="2">MFS transporter</fullName>
    </submittedName>
</protein>
<proteinExistence type="predicted"/>
<dbReference type="AlphaFoldDB" id="A0AB39IZB7"/>
<dbReference type="EMBL" id="CP162911">
    <property type="protein sequence ID" value="XDL60213.1"/>
    <property type="molecule type" value="Genomic_DNA"/>
</dbReference>
<dbReference type="SUPFAM" id="SSF103473">
    <property type="entry name" value="MFS general substrate transporter"/>
    <property type="match status" value="1"/>
</dbReference>
<feature type="transmembrane region" description="Helical" evidence="1">
    <location>
        <begin position="9"/>
        <end position="32"/>
    </location>
</feature>
<feature type="transmembrane region" description="Helical" evidence="1">
    <location>
        <begin position="162"/>
        <end position="182"/>
    </location>
</feature>